<accession>A0A6G9ICA5</accession>
<sequence length="289" mass="31613">MNHKYLKLLIPVLLIFSSFSASAIELIKWERLPLAVPLLVGHERVIFIDRNVRVGVPDYLNGKLRVQSTGGSVYLLAQEAIAPTRLQLQDVETGALILLDIAALPPKAGDSPLEAIRIIEGENPTKLYGQKPPVQSETQANKPVRETPVPVVLTRFASQSLYAPLRTIEPVQGISRVSVDKKLDLKTLLPTLNIKASVMAAWQLEQQYVTAVLLRNTSTQPISLDPRLLNGNFIAATFQHEYLGPVGDSTDTTVVYLVTSKVGLNKSILPTISPINAQSNITQGVSNEK</sequence>
<dbReference type="Pfam" id="PF11920">
    <property type="entry name" value="DUF3438"/>
    <property type="match status" value="1"/>
</dbReference>
<name>A0A6G9ICA5_9GAMM</name>
<dbReference type="InterPro" id="IPR021844">
    <property type="entry name" value="Integr_conj_element_PFL4704"/>
</dbReference>
<keyword evidence="2" id="KW-1185">Reference proteome</keyword>
<dbReference type="NCBIfam" id="TIGR03749">
    <property type="entry name" value="conj_TIGR03749"/>
    <property type="match status" value="1"/>
</dbReference>
<dbReference type="KEGG" id="orb:IPMB12_07060"/>
<protein>
    <submittedName>
        <fullName evidence="1">TIGR03749 family integrating conjugative element protein</fullName>
    </submittedName>
</protein>
<proteinExistence type="predicted"/>
<dbReference type="InParanoid" id="A0A6G9ICA5"/>
<dbReference type="AlphaFoldDB" id="A0A6G9ICA5"/>
<evidence type="ECO:0000313" key="2">
    <source>
        <dbReference type="Proteomes" id="UP000501168"/>
    </source>
</evidence>
<evidence type="ECO:0000313" key="1">
    <source>
        <dbReference type="EMBL" id="QIQ21462.1"/>
    </source>
</evidence>
<dbReference type="RefSeq" id="WP_166916301.1">
    <property type="nucleotide sequence ID" value="NZ_CP050253.1"/>
</dbReference>
<organism evidence="1 2">
    <name type="scientific">Zophobihabitans entericus</name>
    <dbReference type="NCBI Taxonomy" id="1635327"/>
    <lineage>
        <taxon>Bacteria</taxon>
        <taxon>Pseudomonadati</taxon>
        <taxon>Pseudomonadota</taxon>
        <taxon>Gammaproteobacteria</taxon>
        <taxon>Orbales</taxon>
        <taxon>Orbaceae</taxon>
        <taxon>Zophobihabitans</taxon>
    </lineage>
</organism>
<dbReference type="EMBL" id="CP050253">
    <property type="protein sequence ID" value="QIQ21462.1"/>
    <property type="molecule type" value="Genomic_DNA"/>
</dbReference>
<reference evidence="1 2" key="1">
    <citation type="submission" date="2020-03" db="EMBL/GenBank/DDBJ databases">
        <title>Complete genome sequence of Orbus sp. IPMB12 (BCRC 80908).</title>
        <authorList>
            <person name="Lo W.-S."/>
            <person name="Chang T.-H."/>
            <person name="Kuo C.-H."/>
        </authorList>
    </citation>
    <scope>NUCLEOTIDE SEQUENCE [LARGE SCALE GENOMIC DNA]</scope>
    <source>
        <strain evidence="1 2">IPMB12</strain>
    </source>
</reference>
<dbReference type="Proteomes" id="UP000501168">
    <property type="component" value="Chromosome"/>
</dbReference>
<gene>
    <name evidence="1" type="ORF">IPMB12_07060</name>
</gene>